<dbReference type="GO" id="GO:0006508">
    <property type="term" value="P:proteolysis"/>
    <property type="evidence" value="ECO:0007669"/>
    <property type="project" value="UniProtKB-KW"/>
</dbReference>
<protein>
    <recommendedName>
        <fullName evidence="5">Carboxypeptidase Q</fullName>
    </recommendedName>
    <alternativeName>
        <fullName evidence="20">Plasma glutamate carboxypeptidase</fullName>
    </alternativeName>
</protein>
<evidence type="ECO:0000256" key="19">
    <source>
        <dbReference type="ARBA" id="ARBA00025833"/>
    </source>
</evidence>
<evidence type="ECO:0000256" key="14">
    <source>
        <dbReference type="ARBA" id="ARBA00023034"/>
    </source>
</evidence>
<dbReference type="OrthoDB" id="9769665at2"/>
<dbReference type="Proteomes" id="UP000229730">
    <property type="component" value="Unassembled WGS sequence"/>
</dbReference>
<keyword evidence="11" id="KW-0378">Hydrolase</keyword>
<comment type="subcellular location">
    <subcellularLocation>
        <location evidence="1">Endoplasmic reticulum</location>
    </subcellularLocation>
    <subcellularLocation>
        <location evidence="3">Golgi apparatus</location>
    </subcellularLocation>
    <subcellularLocation>
        <location evidence="2">Lysosome</location>
    </subcellularLocation>
    <subcellularLocation>
        <location evidence="4">Secreted</location>
    </subcellularLocation>
</comment>
<evidence type="ECO:0000256" key="21">
    <source>
        <dbReference type="SAM" id="SignalP"/>
    </source>
</evidence>
<accession>A0A2G4YQ21</accession>
<evidence type="ECO:0000256" key="15">
    <source>
        <dbReference type="ARBA" id="ARBA00023049"/>
    </source>
</evidence>
<keyword evidence="17" id="KW-0325">Glycoprotein</keyword>
<evidence type="ECO:0000256" key="17">
    <source>
        <dbReference type="ARBA" id="ARBA00023180"/>
    </source>
</evidence>
<dbReference type="PANTHER" id="PTHR12053">
    <property type="entry name" value="PROTEASE FAMILY M28 PLASMA GLUTAMATE CARBOXYPEPTIDASE-RELATED"/>
    <property type="match status" value="1"/>
</dbReference>
<dbReference type="EMBL" id="PDEM01000024">
    <property type="protein sequence ID" value="PHZ84423.1"/>
    <property type="molecule type" value="Genomic_DNA"/>
</dbReference>
<evidence type="ECO:0000259" key="22">
    <source>
        <dbReference type="Pfam" id="PF04389"/>
    </source>
</evidence>
<keyword evidence="10 21" id="KW-0732">Signal</keyword>
<sequence length="494" mass="54064">MKKILLCISLFYTLCLPQAQAADTDAARLVAKMKGQTPIFTDLKQLADEIGGRPTGSSANAKAVLWAEQKFKDIGVNVTVEPFDMPRFWLENQSSATVTGPDVRFTPRVVAMPFSTGTDNAGLKAPLLNGGTGAEADIARLGTAAKGAWVLIQTPVLDDAAGLNGLFREYMDAIDIEQRLEEARVAGLIYMSSRRHNLLYRHLSSKGAANKLPILVMEREEAQRAQRLLQGGKALSFSARINVEDGPTFTAYNVIGEIKGASHPEEIVLIGAHLDSFDLGTGALDNGSNVSMVIDIARQITALGLKPRRTIRFALWNGEEQGLYGSFGYTKRHAAELDHHVMATSYDMGTGKISGFFLNGRDEFLPALNNVLEPVADLGPFTHINHPVVGTDNFDFMMQGVANLVAAQDSANYASNYHAQSDTFDKVNQAQLKLNSAIAAAVTFGLADREDISWERYTAEKVKYLVDSTDLPRQMKAFGIWQDWLDNKRGIKHD</sequence>
<comment type="caution">
    <text evidence="23">The sequence shown here is derived from an EMBL/GenBank/DDBJ whole genome shotgun (WGS) entry which is preliminary data.</text>
</comment>
<dbReference type="GO" id="GO:0046872">
    <property type="term" value="F:metal ion binding"/>
    <property type="evidence" value="ECO:0007669"/>
    <property type="project" value="UniProtKB-KW"/>
</dbReference>
<comment type="subunit">
    <text evidence="19">Homodimer. The monomeric form is inactive while the homodimer is active.</text>
</comment>
<keyword evidence="9" id="KW-0479">Metal-binding</keyword>
<keyword evidence="14" id="KW-0333">Golgi apparatus</keyword>
<keyword evidence="7" id="KW-0121">Carboxypeptidase</keyword>
<evidence type="ECO:0000256" key="3">
    <source>
        <dbReference type="ARBA" id="ARBA00004555"/>
    </source>
</evidence>
<evidence type="ECO:0000256" key="20">
    <source>
        <dbReference type="ARBA" id="ARBA00033328"/>
    </source>
</evidence>
<keyword evidence="18" id="KW-0458">Lysosome</keyword>
<dbReference type="Pfam" id="PF04389">
    <property type="entry name" value="Peptidase_M28"/>
    <property type="match status" value="1"/>
</dbReference>
<evidence type="ECO:0000256" key="18">
    <source>
        <dbReference type="ARBA" id="ARBA00023228"/>
    </source>
</evidence>
<dbReference type="InterPro" id="IPR039866">
    <property type="entry name" value="CPQ"/>
</dbReference>
<evidence type="ECO:0000256" key="8">
    <source>
        <dbReference type="ARBA" id="ARBA00022670"/>
    </source>
</evidence>
<dbReference type="Gene3D" id="3.50.30.30">
    <property type="match status" value="1"/>
</dbReference>
<keyword evidence="24" id="KW-1185">Reference proteome</keyword>
<name>A0A2G4YQ21_9PROT</name>
<keyword evidence="15" id="KW-0482">Metalloprotease</keyword>
<evidence type="ECO:0000256" key="4">
    <source>
        <dbReference type="ARBA" id="ARBA00004613"/>
    </source>
</evidence>
<evidence type="ECO:0000313" key="23">
    <source>
        <dbReference type="EMBL" id="PHZ84423.1"/>
    </source>
</evidence>
<evidence type="ECO:0000256" key="12">
    <source>
        <dbReference type="ARBA" id="ARBA00022824"/>
    </source>
</evidence>
<keyword evidence="13" id="KW-0862">Zinc</keyword>
<evidence type="ECO:0000256" key="9">
    <source>
        <dbReference type="ARBA" id="ARBA00022723"/>
    </source>
</evidence>
<evidence type="ECO:0000256" key="7">
    <source>
        <dbReference type="ARBA" id="ARBA00022645"/>
    </source>
</evidence>
<evidence type="ECO:0000256" key="13">
    <source>
        <dbReference type="ARBA" id="ARBA00022833"/>
    </source>
</evidence>
<feature type="signal peptide" evidence="21">
    <location>
        <begin position="1"/>
        <end position="21"/>
    </location>
</feature>
<gene>
    <name evidence="23" type="ORF">CRD36_11450</name>
</gene>
<dbReference type="SUPFAM" id="SSF53187">
    <property type="entry name" value="Zn-dependent exopeptidases"/>
    <property type="match status" value="1"/>
</dbReference>
<organism evidence="23 24">
    <name type="scientific">Paremcibacter congregatus</name>
    <dbReference type="NCBI Taxonomy" id="2043170"/>
    <lineage>
        <taxon>Bacteria</taxon>
        <taxon>Pseudomonadati</taxon>
        <taxon>Pseudomonadota</taxon>
        <taxon>Alphaproteobacteria</taxon>
        <taxon>Emcibacterales</taxon>
        <taxon>Emcibacteraceae</taxon>
        <taxon>Paremcibacter</taxon>
    </lineage>
</organism>
<dbReference type="InParanoid" id="A0A2G4YQ21"/>
<evidence type="ECO:0000256" key="2">
    <source>
        <dbReference type="ARBA" id="ARBA00004371"/>
    </source>
</evidence>
<reference evidence="23 24" key="1">
    <citation type="submission" date="2017-10" db="EMBL/GenBank/DDBJ databases">
        <title>Frigbacter circumglobatus gen. nov. sp. nov., isolated from sediment cultured in situ.</title>
        <authorList>
            <person name="Zhao Z."/>
        </authorList>
    </citation>
    <scope>NUCLEOTIDE SEQUENCE [LARGE SCALE GENOMIC DNA]</scope>
    <source>
        <strain evidence="23 24">ZYL</strain>
    </source>
</reference>
<evidence type="ECO:0000256" key="1">
    <source>
        <dbReference type="ARBA" id="ARBA00004240"/>
    </source>
</evidence>
<keyword evidence="6" id="KW-0964">Secreted</keyword>
<keyword evidence="8" id="KW-0645">Protease</keyword>
<proteinExistence type="predicted"/>
<evidence type="ECO:0000256" key="16">
    <source>
        <dbReference type="ARBA" id="ARBA00023145"/>
    </source>
</evidence>
<dbReference type="Gene3D" id="3.40.630.10">
    <property type="entry name" value="Zn peptidases"/>
    <property type="match status" value="1"/>
</dbReference>
<dbReference type="GO" id="GO:0004180">
    <property type="term" value="F:carboxypeptidase activity"/>
    <property type="evidence" value="ECO:0007669"/>
    <property type="project" value="UniProtKB-KW"/>
</dbReference>
<feature type="domain" description="Peptidase M28" evidence="22">
    <location>
        <begin position="253"/>
        <end position="442"/>
    </location>
</feature>
<keyword evidence="16" id="KW-0865">Zymogen</keyword>
<dbReference type="RefSeq" id="WP_099473352.1">
    <property type="nucleotide sequence ID" value="NZ_CP041025.1"/>
</dbReference>
<dbReference type="PANTHER" id="PTHR12053:SF3">
    <property type="entry name" value="CARBOXYPEPTIDASE Q"/>
    <property type="match status" value="1"/>
</dbReference>
<evidence type="ECO:0000256" key="5">
    <source>
        <dbReference type="ARBA" id="ARBA00014116"/>
    </source>
</evidence>
<evidence type="ECO:0000313" key="24">
    <source>
        <dbReference type="Proteomes" id="UP000229730"/>
    </source>
</evidence>
<dbReference type="GO" id="GO:0070573">
    <property type="term" value="F:metallodipeptidase activity"/>
    <property type="evidence" value="ECO:0007669"/>
    <property type="project" value="InterPro"/>
</dbReference>
<evidence type="ECO:0000256" key="11">
    <source>
        <dbReference type="ARBA" id="ARBA00022801"/>
    </source>
</evidence>
<dbReference type="GO" id="GO:0005764">
    <property type="term" value="C:lysosome"/>
    <property type="evidence" value="ECO:0007669"/>
    <property type="project" value="UniProtKB-SubCell"/>
</dbReference>
<dbReference type="AlphaFoldDB" id="A0A2G4YQ21"/>
<evidence type="ECO:0000256" key="6">
    <source>
        <dbReference type="ARBA" id="ARBA00022525"/>
    </source>
</evidence>
<feature type="chain" id="PRO_5013895557" description="Carboxypeptidase Q" evidence="21">
    <location>
        <begin position="22"/>
        <end position="494"/>
    </location>
</feature>
<dbReference type="InterPro" id="IPR007484">
    <property type="entry name" value="Peptidase_M28"/>
</dbReference>
<keyword evidence="12" id="KW-0256">Endoplasmic reticulum</keyword>
<dbReference type="GO" id="GO:0005576">
    <property type="term" value="C:extracellular region"/>
    <property type="evidence" value="ECO:0007669"/>
    <property type="project" value="UniProtKB-SubCell"/>
</dbReference>
<evidence type="ECO:0000256" key="10">
    <source>
        <dbReference type="ARBA" id="ARBA00022729"/>
    </source>
</evidence>